<gene>
    <name evidence="2" type="ORF">BOTNAR_0060g00190</name>
</gene>
<sequence>MPHRYGNAASEHLRAAHRGGKERGAPIDQDLEAIPFSKSQISQGHTAAYMHFLITAADPLCNPSNYVVTWKPEDAIGYPVEAVFLPGSRMEFLLTSHSRTFDDSMTNA</sequence>
<reference evidence="2 3" key="1">
    <citation type="submission" date="2017-12" db="EMBL/GenBank/DDBJ databases">
        <title>Comparative genomics of Botrytis spp.</title>
        <authorList>
            <person name="Valero-Jimenez C.A."/>
            <person name="Tapia P."/>
            <person name="Veloso J."/>
            <person name="Silva-Moreno E."/>
            <person name="Staats M."/>
            <person name="Valdes J.H."/>
            <person name="Van Kan J.A.L."/>
        </authorList>
    </citation>
    <scope>NUCLEOTIDE SEQUENCE [LARGE SCALE GENOMIC DNA]</scope>
    <source>
        <strain evidence="2 3">MUCL2120</strain>
    </source>
</reference>
<evidence type="ECO:0000256" key="1">
    <source>
        <dbReference type="SAM" id="MobiDB-lite"/>
    </source>
</evidence>
<evidence type="ECO:0000313" key="3">
    <source>
        <dbReference type="Proteomes" id="UP000297452"/>
    </source>
</evidence>
<feature type="compositionally biased region" description="Basic and acidic residues" evidence="1">
    <location>
        <begin position="11"/>
        <end position="25"/>
    </location>
</feature>
<evidence type="ECO:0000313" key="2">
    <source>
        <dbReference type="EMBL" id="TGO66479.1"/>
    </source>
</evidence>
<organism evidence="2 3">
    <name type="scientific">Botryotinia narcissicola</name>
    <dbReference type="NCBI Taxonomy" id="278944"/>
    <lineage>
        <taxon>Eukaryota</taxon>
        <taxon>Fungi</taxon>
        <taxon>Dikarya</taxon>
        <taxon>Ascomycota</taxon>
        <taxon>Pezizomycotina</taxon>
        <taxon>Leotiomycetes</taxon>
        <taxon>Helotiales</taxon>
        <taxon>Sclerotiniaceae</taxon>
        <taxon>Botryotinia</taxon>
    </lineage>
</organism>
<proteinExistence type="predicted"/>
<accession>A0A4Z1IYJ7</accession>
<protein>
    <submittedName>
        <fullName evidence="2">Uncharacterized protein</fullName>
    </submittedName>
</protein>
<name>A0A4Z1IYJ7_9HELO</name>
<dbReference type="Proteomes" id="UP000297452">
    <property type="component" value="Unassembled WGS sequence"/>
</dbReference>
<feature type="region of interest" description="Disordered" evidence="1">
    <location>
        <begin position="1"/>
        <end position="26"/>
    </location>
</feature>
<dbReference type="EMBL" id="PQXJ01000060">
    <property type="protein sequence ID" value="TGO66479.1"/>
    <property type="molecule type" value="Genomic_DNA"/>
</dbReference>
<dbReference type="AlphaFoldDB" id="A0A4Z1IYJ7"/>
<comment type="caution">
    <text evidence="2">The sequence shown here is derived from an EMBL/GenBank/DDBJ whole genome shotgun (WGS) entry which is preliminary data.</text>
</comment>
<keyword evidence="3" id="KW-1185">Reference proteome</keyword>
<dbReference type="OrthoDB" id="10486716at2759"/>